<name>A0AAD4I1R5_9PEZI</name>
<evidence type="ECO:0000313" key="3">
    <source>
        <dbReference type="Proteomes" id="UP001197093"/>
    </source>
</evidence>
<feature type="compositionally biased region" description="Gly residues" evidence="1">
    <location>
        <begin position="82"/>
        <end position="92"/>
    </location>
</feature>
<sequence>MPPIKVYTQSPINAAKASGRRRWSERLPAGSHPGPDPGPAPRRRAYPPQMGIPPPQTGLNQRGTSTTLSPSAAPSAWDGSSQAGGSGGGGYPGYQQNVSAAGGYAAPSPYESGGGGGGGGGFGRDGDGGEEEGVWGSAVKFAKAAGKRLSEAESEVWKRINGEGSR</sequence>
<evidence type="ECO:0000313" key="2">
    <source>
        <dbReference type="EMBL" id="KAG7290520.1"/>
    </source>
</evidence>
<feature type="compositionally biased region" description="Gly residues" evidence="1">
    <location>
        <begin position="112"/>
        <end position="123"/>
    </location>
</feature>
<reference evidence="2" key="1">
    <citation type="submission" date="2023-02" db="EMBL/GenBank/DDBJ databases">
        <authorList>
            <person name="Palmer J.M."/>
        </authorList>
    </citation>
    <scope>NUCLEOTIDE SEQUENCE</scope>
    <source>
        <strain evidence="2">FW57</strain>
    </source>
</reference>
<organism evidence="2 3">
    <name type="scientific">Staphylotrichum longicolle</name>
    <dbReference type="NCBI Taxonomy" id="669026"/>
    <lineage>
        <taxon>Eukaryota</taxon>
        <taxon>Fungi</taxon>
        <taxon>Dikarya</taxon>
        <taxon>Ascomycota</taxon>
        <taxon>Pezizomycotina</taxon>
        <taxon>Sordariomycetes</taxon>
        <taxon>Sordariomycetidae</taxon>
        <taxon>Sordariales</taxon>
        <taxon>Chaetomiaceae</taxon>
        <taxon>Staphylotrichum</taxon>
    </lineage>
</organism>
<keyword evidence="3" id="KW-1185">Reference proteome</keyword>
<dbReference type="EMBL" id="JAHCVI010000001">
    <property type="protein sequence ID" value="KAG7290520.1"/>
    <property type="molecule type" value="Genomic_DNA"/>
</dbReference>
<comment type="caution">
    <text evidence="2">The sequence shown here is derived from an EMBL/GenBank/DDBJ whole genome shotgun (WGS) entry which is preliminary data.</text>
</comment>
<evidence type="ECO:0000256" key="1">
    <source>
        <dbReference type="SAM" id="MobiDB-lite"/>
    </source>
</evidence>
<protein>
    <submittedName>
        <fullName evidence="2">Uncharacterized protein</fullName>
    </submittedName>
</protein>
<dbReference type="AlphaFoldDB" id="A0AAD4I1R5"/>
<proteinExistence type="predicted"/>
<gene>
    <name evidence="2" type="ORF">NEMBOFW57_000523</name>
</gene>
<feature type="compositionally biased region" description="Basic and acidic residues" evidence="1">
    <location>
        <begin position="148"/>
        <end position="166"/>
    </location>
</feature>
<accession>A0AAD4I1R5</accession>
<feature type="compositionally biased region" description="Low complexity" evidence="1">
    <location>
        <begin position="64"/>
        <end position="81"/>
    </location>
</feature>
<feature type="region of interest" description="Disordered" evidence="1">
    <location>
        <begin position="1"/>
        <end position="166"/>
    </location>
</feature>
<dbReference type="Proteomes" id="UP001197093">
    <property type="component" value="Unassembled WGS sequence"/>
</dbReference>